<evidence type="ECO:0000256" key="1">
    <source>
        <dbReference type="PROSITE-ProRule" id="PRU00047"/>
    </source>
</evidence>
<sequence length="277" mass="30995">MKSKGQFTSSMTTLSLNHVKSHHAASFIPEFDPDGEDCTGFTRISTTERIYARAFQCQRPDELYDSFLCAVDDYWSPAFELRTPNKDTKQSLNSDKKVNPEIDPCPRCKKTGHMLRNCTLPDQRGCFKCGQQGHIATRCFGTSATISRRSMGSNDSVKGVKMVQNYNEAYKKVAKVNGIYVKSYMDTGSQVNVINDQMGWTNGRATLTRKTDASPKFDVVEDNNKFMVIALNKESSPPGAFIIKVRVVGNGDVNEVCTTPRHYELHDISYSLPATLM</sequence>
<dbReference type="Pfam" id="PF00098">
    <property type="entry name" value="zf-CCHC"/>
    <property type="match status" value="1"/>
</dbReference>
<dbReference type="GO" id="GO:0003676">
    <property type="term" value="F:nucleic acid binding"/>
    <property type="evidence" value="ECO:0007669"/>
    <property type="project" value="InterPro"/>
</dbReference>
<keyword evidence="1" id="KW-0479">Metal-binding</keyword>
<keyword evidence="1" id="KW-0862">Zinc</keyword>
<keyword evidence="1" id="KW-0863">Zinc-finger</keyword>
<dbReference type="STRING" id="278856.A0A212F9I3"/>
<evidence type="ECO:0000259" key="2">
    <source>
        <dbReference type="PROSITE" id="PS50158"/>
    </source>
</evidence>
<organism evidence="3 4">
    <name type="scientific">Danaus plexippus plexippus</name>
    <dbReference type="NCBI Taxonomy" id="278856"/>
    <lineage>
        <taxon>Eukaryota</taxon>
        <taxon>Metazoa</taxon>
        <taxon>Ecdysozoa</taxon>
        <taxon>Arthropoda</taxon>
        <taxon>Hexapoda</taxon>
        <taxon>Insecta</taxon>
        <taxon>Pterygota</taxon>
        <taxon>Neoptera</taxon>
        <taxon>Endopterygota</taxon>
        <taxon>Lepidoptera</taxon>
        <taxon>Glossata</taxon>
        <taxon>Ditrysia</taxon>
        <taxon>Papilionoidea</taxon>
        <taxon>Nymphalidae</taxon>
        <taxon>Danainae</taxon>
        <taxon>Danaini</taxon>
        <taxon>Danaina</taxon>
        <taxon>Danaus</taxon>
        <taxon>Danaus</taxon>
    </lineage>
</organism>
<evidence type="ECO:0000313" key="4">
    <source>
        <dbReference type="Proteomes" id="UP000007151"/>
    </source>
</evidence>
<dbReference type="Proteomes" id="UP000007151">
    <property type="component" value="Unassembled WGS sequence"/>
</dbReference>
<comment type="caution">
    <text evidence="3">The sequence shown here is derived from an EMBL/GenBank/DDBJ whole genome shotgun (WGS) entry which is preliminary data.</text>
</comment>
<dbReference type="InParanoid" id="A0A212F9I3"/>
<evidence type="ECO:0000313" key="3">
    <source>
        <dbReference type="EMBL" id="OWR50380.1"/>
    </source>
</evidence>
<dbReference type="PROSITE" id="PS50158">
    <property type="entry name" value="ZF_CCHC"/>
    <property type="match status" value="1"/>
</dbReference>
<dbReference type="SUPFAM" id="SSF57756">
    <property type="entry name" value="Retrovirus zinc finger-like domains"/>
    <property type="match status" value="1"/>
</dbReference>
<dbReference type="AlphaFoldDB" id="A0A212F9I3"/>
<reference evidence="3 4" key="1">
    <citation type="journal article" date="2011" name="Cell">
        <title>The monarch butterfly genome yields insights into long-distance migration.</title>
        <authorList>
            <person name="Zhan S."/>
            <person name="Merlin C."/>
            <person name="Boore J.L."/>
            <person name="Reppert S.M."/>
        </authorList>
    </citation>
    <scope>NUCLEOTIDE SEQUENCE [LARGE SCALE GENOMIC DNA]</scope>
    <source>
        <strain evidence="3">F-2</strain>
    </source>
</reference>
<keyword evidence="4" id="KW-1185">Reference proteome</keyword>
<protein>
    <submittedName>
        <fullName evidence="3">Retrotransposon protein unclassified</fullName>
    </submittedName>
</protein>
<dbReference type="KEGG" id="dpl:KGM_211560"/>
<feature type="domain" description="CCHC-type" evidence="2">
    <location>
        <begin position="126"/>
        <end position="139"/>
    </location>
</feature>
<dbReference type="GO" id="GO:0008270">
    <property type="term" value="F:zinc ion binding"/>
    <property type="evidence" value="ECO:0007669"/>
    <property type="project" value="UniProtKB-KW"/>
</dbReference>
<gene>
    <name evidence="3" type="ORF">KGM_211560</name>
</gene>
<dbReference type="EMBL" id="AGBW02009586">
    <property type="protein sequence ID" value="OWR50380.1"/>
    <property type="molecule type" value="Genomic_DNA"/>
</dbReference>
<dbReference type="Gene3D" id="4.10.60.10">
    <property type="entry name" value="Zinc finger, CCHC-type"/>
    <property type="match status" value="1"/>
</dbReference>
<accession>A0A212F9I3</accession>
<dbReference type="InterPro" id="IPR036875">
    <property type="entry name" value="Znf_CCHC_sf"/>
</dbReference>
<dbReference type="InterPro" id="IPR001878">
    <property type="entry name" value="Znf_CCHC"/>
</dbReference>
<dbReference type="SMART" id="SM00343">
    <property type="entry name" value="ZnF_C2HC"/>
    <property type="match status" value="2"/>
</dbReference>
<proteinExistence type="predicted"/>
<dbReference type="eggNOG" id="KOG0017">
    <property type="taxonomic scope" value="Eukaryota"/>
</dbReference>
<name>A0A212F9I3_DANPL</name>